<dbReference type="EMBL" id="CAJNOJ010000007">
    <property type="protein sequence ID" value="CAF0761326.1"/>
    <property type="molecule type" value="Genomic_DNA"/>
</dbReference>
<dbReference type="NCBIfam" id="TIGR01571">
    <property type="entry name" value="A_thal_Cys_rich"/>
    <property type="match status" value="1"/>
</dbReference>
<protein>
    <recommendedName>
        <fullName evidence="4">Cornifelin-like protein</fullName>
    </recommendedName>
</protein>
<dbReference type="AlphaFoldDB" id="A0A813Q381"/>
<dbReference type="InterPro" id="IPR006461">
    <property type="entry name" value="PLAC_motif_containing"/>
</dbReference>
<name>A0A813Q381_ADIRI</name>
<sequence>MTIPFRTRIIVAMAYPHNQPSYITGQPGGQGATIGDPFRQPEYEWSTGLCDCCEDMSQCCYAYFCWPCFLGTLAHKINESSVSCCFVPNVLSVYRMKIRSTLKIRGGACNDCCVVLCCPFCAGVQMTNELHNRGLA</sequence>
<comment type="caution">
    <text evidence="2">The sequence shown here is derived from an EMBL/GenBank/DDBJ whole genome shotgun (WGS) entry which is preliminary data.</text>
</comment>
<dbReference type="OrthoDB" id="1045822at2759"/>
<proteinExistence type="inferred from homology"/>
<gene>
    <name evidence="2" type="ORF">EDS130_LOCUS2821</name>
</gene>
<evidence type="ECO:0008006" key="4">
    <source>
        <dbReference type="Google" id="ProtNLM"/>
    </source>
</evidence>
<organism evidence="2 3">
    <name type="scientific">Adineta ricciae</name>
    <name type="common">Rotifer</name>
    <dbReference type="NCBI Taxonomy" id="249248"/>
    <lineage>
        <taxon>Eukaryota</taxon>
        <taxon>Metazoa</taxon>
        <taxon>Spiralia</taxon>
        <taxon>Gnathifera</taxon>
        <taxon>Rotifera</taxon>
        <taxon>Eurotatoria</taxon>
        <taxon>Bdelloidea</taxon>
        <taxon>Adinetida</taxon>
        <taxon>Adinetidae</taxon>
        <taxon>Adineta</taxon>
    </lineage>
</organism>
<dbReference type="Proteomes" id="UP000663852">
    <property type="component" value="Unassembled WGS sequence"/>
</dbReference>
<evidence type="ECO:0000313" key="3">
    <source>
        <dbReference type="Proteomes" id="UP000663852"/>
    </source>
</evidence>
<accession>A0A813Q381</accession>
<reference evidence="2" key="1">
    <citation type="submission" date="2021-02" db="EMBL/GenBank/DDBJ databases">
        <authorList>
            <person name="Nowell W R."/>
        </authorList>
    </citation>
    <scope>NUCLEOTIDE SEQUENCE</scope>
</reference>
<dbReference type="PANTHER" id="PTHR15907">
    <property type="entry name" value="DUF614 FAMILY PROTEIN-RELATED"/>
    <property type="match status" value="1"/>
</dbReference>
<evidence type="ECO:0000313" key="2">
    <source>
        <dbReference type="EMBL" id="CAF0761326.1"/>
    </source>
</evidence>
<dbReference type="Pfam" id="PF04749">
    <property type="entry name" value="PLAC8"/>
    <property type="match status" value="1"/>
</dbReference>
<comment type="similarity">
    <text evidence="1">Belongs to the cornifelin family.</text>
</comment>
<evidence type="ECO:0000256" key="1">
    <source>
        <dbReference type="ARBA" id="ARBA00009024"/>
    </source>
</evidence>